<evidence type="ECO:0000313" key="9">
    <source>
        <dbReference type="Proteomes" id="UP001454036"/>
    </source>
</evidence>
<sequence>MKPPNSYGEMSKEEFVWEEEKNRAFEDLKEYSGSPQLLSRAEEGETLQIYLAISDVVVSNVLIREAEGVQRLIYYVSHVLHEAEERYPIIDKAALALILSKRKVKAYFESHPIQVFTDQPLKRVLTSLALSERLTTWAVELSKFEITCHPRTSKSSGIGRFHGRVHRSSYSFPPKFETRKGE</sequence>
<evidence type="ECO:0000256" key="5">
    <source>
        <dbReference type="ARBA" id="ARBA00022801"/>
    </source>
</evidence>
<gene>
    <name evidence="8" type="ORF">LIER_17682</name>
</gene>
<dbReference type="GO" id="GO:0004519">
    <property type="term" value="F:endonuclease activity"/>
    <property type="evidence" value="ECO:0007669"/>
    <property type="project" value="UniProtKB-KW"/>
</dbReference>
<keyword evidence="6" id="KW-0695">RNA-directed DNA polymerase</keyword>
<organism evidence="8 9">
    <name type="scientific">Lithospermum erythrorhizon</name>
    <name type="common">Purple gromwell</name>
    <name type="synonym">Lithospermum officinale var. erythrorhizon</name>
    <dbReference type="NCBI Taxonomy" id="34254"/>
    <lineage>
        <taxon>Eukaryota</taxon>
        <taxon>Viridiplantae</taxon>
        <taxon>Streptophyta</taxon>
        <taxon>Embryophyta</taxon>
        <taxon>Tracheophyta</taxon>
        <taxon>Spermatophyta</taxon>
        <taxon>Magnoliopsida</taxon>
        <taxon>eudicotyledons</taxon>
        <taxon>Gunneridae</taxon>
        <taxon>Pentapetalae</taxon>
        <taxon>asterids</taxon>
        <taxon>lamiids</taxon>
        <taxon>Boraginales</taxon>
        <taxon>Boraginaceae</taxon>
        <taxon>Boraginoideae</taxon>
        <taxon>Lithospermeae</taxon>
        <taxon>Lithospermum</taxon>
    </lineage>
</organism>
<dbReference type="GO" id="GO:0003964">
    <property type="term" value="F:RNA-directed DNA polymerase activity"/>
    <property type="evidence" value="ECO:0007669"/>
    <property type="project" value="UniProtKB-KW"/>
</dbReference>
<dbReference type="Proteomes" id="UP001454036">
    <property type="component" value="Unassembled WGS sequence"/>
</dbReference>
<feature type="domain" description="Reverse transcriptase RNase H-like" evidence="7">
    <location>
        <begin position="46"/>
        <end position="144"/>
    </location>
</feature>
<evidence type="ECO:0000256" key="4">
    <source>
        <dbReference type="ARBA" id="ARBA00022759"/>
    </source>
</evidence>
<dbReference type="Pfam" id="PF17917">
    <property type="entry name" value="RT_RNaseH"/>
    <property type="match status" value="1"/>
</dbReference>
<reference evidence="8 9" key="1">
    <citation type="submission" date="2024-01" db="EMBL/GenBank/DDBJ databases">
        <title>The complete chloroplast genome sequence of Lithospermum erythrorhizon: insights into the phylogenetic relationship among Boraginaceae species and the maternal lineages of purple gromwells.</title>
        <authorList>
            <person name="Okada T."/>
            <person name="Watanabe K."/>
        </authorList>
    </citation>
    <scope>NUCLEOTIDE SEQUENCE [LARGE SCALE GENOMIC DNA]</scope>
</reference>
<dbReference type="GO" id="GO:0016787">
    <property type="term" value="F:hydrolase activity"/>
    <property type="evidence" value="ECO:0007669"/>
    <property type="project" value="UniProtKB-KW"/>
</dbReference>
<name>A0AAV3QEH1_LITER</name>
<keyword evidence="1" id="KW-0808">Transferase</keyword>
<comment type="caution">
    <text evidence="8">The sequence shown here is derived from an EMBL/GenBank/DDBJ whole genome shotgun (WGS) entry which is preliminary data.</text>
</comment>
<dbReference type="AlphaFoldDB" id="A0AAV3QEH1"/>
<accession>A0AAV3QEH1</accession>
<evidence type="ECO:0000256" key="2">
    <source>
        <dbReference type="ARBA" id="ARBA00022695"/>
    </source>
</evidence>
<dbReference type="EMBL" id="BAABME010004146">
    <property type="protein sequence ID" value="GAA0161346.1"/>
    <property type="molecule type" value="Genomic_DNA"/>
</dbReference>
<proteinExistence type="predicted"/>
<evidence type="ECO:0000256" key="6">
    <source>
        <dbReference type="ARBA" id="ARBA00022918"/>
    </source>
</evidence>
<dbReference type="PANTHER" id="PTHR48475:SF2">
    <property type="entry name" value="RIBONUCLEASE H"/>
    <property type="match status" value="1"/>
</dbReference>
<keyword evidence="2" id="KW-0548">Nucleotidyltransferase</keyword>
<evidence type="ECO:0000256" key="1">
    <source>
        <dbReference type="ARBA" id="ARBA00022679"/>
    </source>
</evidence>
<keyword evidence="5" id="KW-0378">Hydrolase</keyword>
<keyword evidence="4" id="KW-0255">Endonuclease</keyword>
<dbReference type="SUPFAM" id="SSF56672">
    <property type="entry name" value="DNA/RNA polymerases"/>
    <property type="match status" value="1"/>
</dbReference>
<keyword evidence="3" id="KW-0540">Nuclease</keyword>
<keyword evidence="9" id="KW-1185">Reference proteome</keyword>
<dbReference type="InterPro" id="IPR041373">
    <property type="entry name" value="RT_RNaseH"/>
</dbReference>
<evidence type="ECO:0000259" key="7">
    <source>
        <dbReference type="Pfam" id="PF17917"/>
    </source>
</evidence>
<protein>
    <recommendedName>
        <fullName evidence="7">Reverse transcriptase RNase H-like domain-containing protein</fullName>
    </recommendedName>
</protein>
<evidence type="ECO:0000256" key="3">
    <source>
        <dbReference type="ARBA" id="ARBA00022722"/>
    </source>
</evidence>
<dbReference type="PANTHER" id="PTHR48475">
    <property type="entry name" value="RIBONUCLEASE H"/>
    <property type="match status" value="1"/>
</dbReference>
<evidence type="ECO:0000313" key="8">
    <source>
        <dbReference type="EMBL" id="GAA0161346.1"/>
    </source>
</evidence>
<dbReference type="InterPro" id="IPR043502">
    <property type="entry name" value="DNA/RNA_pol_sf"/>
</dbReference>